<protein>
    <submittedName>
        <fullName evidence="17">Na+/H+ antiporter subunit A</fullName>
    </submittedName>
</protein>
<feature type="transmembrane region" description="Helical" evidence="11">
    <location>
        <begin position="119"/>
        <end position="137"/>
    </location>
</feature>
<dbReference type="EMBL" id="CP121252">
    <property type="protein sequence ID" value="WFP16064.1"/>
    <property type="molecule type" value="Genomic_DNA"/>
</dbReference>
<feature type="transmembrane region" description="Helical" evidence="11">
    <location>
        <begin position="287"/>
        <end position="307"/>
    </location>
</feature>
<dbReference type="InterPro" id="IPR050616">
    <property type="entry name" value="CPA3_Na-H_Antiporter_A"/>
</dbReference>
<feature type="transmembrane region" description="Helical" evidence="11">
    <location>
        <begin position="89"/>
        <end position="107"/>
    </location>
</feature>
<keyword evidence="18" id="KW-1185">Reference proteome</keyword>
<evidence type="ECO:0000256" key="10">
    <source>
        <dbReference type="SAM" id="MobiDB-lite"/>
    </source>
</evidence>
<feature type="transmembrane region" description="Helical" evidence="11">
    <location>
        <begin position="173"/>
        <end position="195"/>
    </location>
</feature>
<feature type="transmembrane region" description="Helical" evidence="11">
    <location>
        <begin position="613"/>
        <end position="634"/>
    </location>
</feature>
<feature type="transmembrane region" description="Helical" evidence="11">
    <location>
        <begin position="339"/>
        <end position="363"/>
    </location>
</feature>
<feature type="transmembrane region" description="Helical" evidence="11">
    <location>
        <begin position="434"/>
        <end position="455"/>
    </location>
</feature>
<feature type="transmembrane region" description="Helical" evidence="11">
    <location>
        <begin position="384"/>
        <end position="403"/>
    </location>
</feature>
<keyword evidence="2" id="KW-0813">Transport</keyword>
<keyword evidence="3" id="KW-0050">Antiport</keyword>
<proteinExistence type="predicted"/>
<sequence length="1068" mass="113506">MLIVLIALFAVAMVAPLIFRVMDRSGFLVLAAVPAAGFIWLCTQLPHILASEELLAAGSGADGAGDPLVQTFDWLPSLGVQLSFRMDTLAAFMGLIVLGVGALVLVYCARYFSAGDPKLGSFGAVLLAFAGAMFGLVTTDDLLILYIFWEITSVLSFLLIGHAGHRIFARRSALTALVVTTFGGLAMLIGLLMLGEAAGTYRISDIVLAAPEMLTGPYAGAFMGWAIALVLIGALTKSAQVPFHFWLPAAMAAPTPVSAYLHAAAMVKAGIYLVARLAPGFAEMATWQGLVLGVGMWTMLVGGWRALRQTDIKLVLAYGTVSQLGFLMIANGFGYRDAAMAGLAMLLAHSLFKAPLFMIVGTIDKKAGTRDLTKLSGLWRSQPWLFACALVGAASMAGIPPLFGFMAKESVLEQALHWAEVNTGAIGDSFWHAAWMWAPLVAIVVGSVFTVAYTARFIWGGFATKPAALDPDVDVATLAPNQKMPDTELSRTVSWLGLSPVLLLSLACLVLPFVPEWTGALPTAFGATAAPLQPDDEPAYLALWHGFNVPLLLSGVMLVLGLGAFLLRDRVSAAQDQVPTWFDAARAYRTFMGKLDAFGVWVTGRTQRGELSFYLFIILGVTVGGPLIAMLFPWHDDEGAVTLSNVAFFADWQLTASPALIVVVLAVIIATFTAMVARKRFMTIMLVSVTGYGLAAIFALQGAPDLALTQLLVESIILVAMVLGLRVLPSRVEGARGRNDRWSRALLAVSFGLVMMWVAATVMASRVADPISLDMPQLAYDIGGGSNVVNVILVDIRAWDTFGEITVLAAAATGVASLVFIQQRDRRRRQLGDVADGSVGRVRVPEKGIAKDELATMRRFATVERDAWLVAGRTLAPERRSIIFEVVTRLIFHAVIVLSIYLLLAGHNTPGGGFAGGLIAGLALTIRYLAGGRYELEQALPVPAGVVLGSGLAIAAISGVVPLIFGGQVFQSYDLEATLPLFGYIHPVSSVAFDVGVYLVVVGLVVDVLRSLGSEVDRRAEADTRSQGEAERRRRQARRNAAAAQSASAPTSTPSAPAPSGPSEGSSR</sequence>
<dbReference type="InterPro" id="IPR046806">
    <property type="entry name" value="MrpA_C/MbhE"/>
</dbReference>
<feature type="transmembrane region" description="Helical" evidence="11">
    <location>
        <begin position="215"/>
        <end position="236"/>
    </location>
</feature>
<name>A0ABY8H5E6_9MICC</name>
<keyword evidence="8 11" id="KW-0472">Membrane</keyword>
<feature type="transmembrane region" description="Helical" evidence="11">
    <location>
        <begin position="882"/>
        <end position="904"/>
    </location>
</feature>
<dbReference type="NCBIfam" id="NF009284">
    <property type="entry name" value="PRK12644.1"/>
    <property type="match status" value="1"/>
</dbReference>
<evidence type="ECO:0000256" key="3">
    <source>
        <dbReference type="ARBA" id="ARBA00022449"/>
    </source>
</evidence>
<keyword evidence="5 9" id="KW-0812">Transmembrane</keyword>
<evidence type="ECO:0000256" key="11">
    <source>
        <dbReference type="SAM" id="Phobius"/>
    </source>
</evidence>
<feature type="transmembrane region" description="Helical" evidence="11">
    <location>
        <begin position="681"/>
        <end position="700"/>
    </location>
</feature>
<keyword evidence="6 11" id="KW-1133">Transmembrane helix</keyword>
<feature type="domain" description="NADH-Ubiquinone oxidoreductase (complex I) chain 5 N-terminal" evidence="13">
    <location>
        <begin position="77"/>
        <end position="122"/>
    </location>
</feature>
<evidence type="ECO:0000313" key="18">
    <source>
        <dbReference type="Proteomes" id="UP001219037"/>
    </source>
</evidence>
<accession>A0ABY8H5E6</accession>
<evidence type="ECO:0000313" key="17">
    <source>
        <dbReference type="EMBL" id="WFP16064.1"/>
    </source>
</evidence>
<feature type="transmembrane region" description="Helical" evidence="11">
    <location>
        <begin position="745"/>
        <end position="768"/>
    </location>
</feature>
<keyword evidence="7" id="KW-0406">Ion transport</keyword>
<evidence type="ECO:0000256" key="6">
    <source>
        <dbReference type="ARBA" id="ARBA00022989"/>
    </source>
</evidence>
<feature type="domain" description="MrpA C-terminal/MbhD" evidence="15">
    <location>
        <begin position="666"/>
        <end position="729"/>
    </location>
</feature>
<evidence type="ECO:0000256" key="2">
    <source>
        <dbReference type="ARBA" id="ARBA00022448"/>
    </source>
</evidence>
<comment type="subcellular location">
    <subcellularLocation>
        <location evidence="1">Cell membrane</location>
        <topology evidence="1">Multi-pass membrane protein</topology>
    </subcellularLocation>
    <subcellularLocation>
        <location evidence="9">Membrane</location>
        <topology evidence="9">Multi-pass membrane protein</topology>
    </subcellularLocation>
</comment>
<feature type="transmembrane region" description="Helical" evidence="11">
    <location>
        <begin position="802"/>
        <end position="821"/>
    </location>
</feature>
<evidence type="ECO:0000256" key="7">
    <source>
        <dbReference type="ARBA" id="ARBA00023065"/>
    </source>
</evidence>
<dbReference type="InterPro" id="IPR001516">
    <property type="entry name" value="Proton_antipo_N"/>
</dbReference>
<feature type="transmembrane region" description="Helical" evidence="11">
    <location>
        <begin position="942"/>
        <end position="965"/>
    </location>
</feature>
<evidence type="ECO:0000256" key="5">
    <source>
        <dbReference type="ARBA" id="ARBA00022692"/>
    </source>
</evidence>
<dbReference type="InterPro" id="IPR025383">
    <property type="entry name" value="MrpA_C/MbhD"/>
</dbReference>
<evidence type="ECO:0000256" key="4">
    <source>
        <dbReference type="ARBA" id="ARBA00022475"/>
    </source>
</evidence>
<feature type="transmembrane region" description="Helical" evidence="11">
    <location>
        <begin position="706"/>
        <end position="725"/>
    </location>
</feature>
<dbReference type="Proteomes" id="UP001219037">
    <property type="component" value="Chromosome"/>
</dbReference>
<evidence type="ECO:0000256" key="9">
    <source>
        <dbReference type="RuleBase" id="RU000320"/>
    </source>
</evidence>
<dbReference type="PRINTS" id="PR01434">
    <property type="entry name" value="NADHDHGNASE5"/>
</dbReference>
<dbReference type="Pfam" id="PF13244">
    <property type="entry name" value="MbhD"/>
    <property type="match status" value="1"/>
</dbReference>
<feature type="transmembrane region" description="Helical" evidence="11">
    <location>
        <begin position="314"/>
        <end position="333"/>
    </location>
</feature>
<dbReference type="Pfam" id="PF00662">
    <property type="entry name" value="Proton_antipo_N"/>
    <property type="match status" value="1"/>
</dbReference>
<dbReference type="Pfam" id="PF20501">
    <property type="entry name" value="MbhE"/>
    <property type="match status" value="1"/>
</dbReference>
<dbReference type="Pfam" id="PF04039">
    <property type="entry name" value="MnhB"/>
    <property type="match status" value="1"/>
</dbReference>
<evidence type="ECO:0000259" key="13">
    <source>
        <dbReference type="Pfam" id="PF00662"/>
    </source>
</evidence>
<feature type="transmembrane region" description="Helical" evidence="11">
    <location>
        <begin position="547"/>
        <end position="567"/>
    </location>
</feature>
<evidence type="ECO:0000259" key="15">
    <source>
        <dbReference type="Pfam" id="PF13244"/>
    </source>
</evidence>
<evidence type="ECO:0000256" key="8">
    <source>
        <dbReference type="ARBA" id="ARBA00023136"/>
    </source>
</evidence>
<evidence type="ECO:0000256" key="1">
    <source>
        <dbReference type="ARBA" id="ARBA00004651"/>
    </source>
</evidence>
<feature type="compositionally biased region" description="Basic and acidic residues" evidence="10">
    <location>
        <begin position="1020"/>
        <end position="1032"/>
    </location>
</feature>
<feature type="transmembrane region" description="Helical" evidence="11">
    <location>
        <begin position="985"/>
        <end position="1009"/>
    </location>
</feature>
<keyword evidence="4" id="KW-1003">Cell membrane</keyword>
<organism evidence="17 18">
    <name type="scientific">Citricoccus muralis</name>
    <dbReference type="NCBI Taxonomy" id="169134"/>
    <lineage>
        <taxon>Bacteria</taxon>
        <taxon>Bacillati</taxon>
        <taxon>Actinomycetota</taxon>
        <taxon>Actinomycetes</taxon>
        <taxon>Micrococcales</taxon>
        <taxon>Micrococcaceae</taxon>
        <taxon>Citricoccus</taxon>
    </lineage>
</organism>
<dbReference type="PANTHER" id="PTHR43373:SF1">
    <property type="entry name" value="NA(+)_H(+) ANTIPORTER SUBUNIT A"/>
    <property type="match status" value="1"/>
</dbReference>
<evidence type="ECO:0000259" key="12">
    <source>
        <dbReference type="Pfam" id="PF00361"/>
    </source>
</evidence>
<reference evidence="17 18" key="1">
    <citation type="submission" date="2023-04" db="EMBL/GenBank/DDBJ databases">
        <title>Funneling lignin-derived compounds into biodiesel using alkali-halophilic Citricoccus sp. P2.</title>
        <authorList>
            <person name="Luo C.-B."/>
        </authorList>
    </citation>
    <scope>NUCLEOTIDE SEQUENCE [LARGE SCALE GENOMIC DNA]</scope>
    <source>
        <strain evidence="17 18">P2</strain>
    </source>
</reference>
<feature type="transmembrane region" description="Helical" evidence="11">
    <location>
        <begin position="143"/>
        <end position="161"/>
    </location>
</feature>
<gene>
    <name evidence="17" type="ORF">P8192_11790</name>
</gene>
<feature type="transmembrane region" description="Helical" evidence="11">
    <location>
        <begin position="910"/>
        <end position="930"/>
    </location>
</feature>
<dbReference type="RefSeq" id="WP_278157231.1">
    <property type="nucleotide sequence ID" value="NZ_CP121252.1"/>
</dbReference>
<dbReference type="InterPro" id="IPR007182">
    <property type="entry name" value="MnhB"/>
</dbReference>
<feature type="domain" description="NADH:quinone oxidoreductase/Mrp antiporter transmembrane" evidence="12">
    <location>
        <begin position="140"/>
        <end position="421"/>
    </location>
</feature>
<dbReference type="Pfam" id="PF00361">
    <property type="entry name" value="Proton_antipo_M"/>
    <property type="match status" value="1"/>
</dbReference>
<feature type="domain" description="MrpA C-terminal/MbhE" evidence="16">
    <location>
        <begin position="743"/>
        <end position="819"/>
    </location>
</feature>
<feature type="transmembrane region" description="Helical" evidence="11">
    <location>
        <begin position="493"/>
        <end position="514"/>
    </location>
</feature>
<evidence type="ECO:0000259" key="16">
    <source>
        <dbReference type="Pfam" id="PF20501"/>
    </source>
</evidence>
<dbReference type="PANTHER" id="PTHR43373">
    <property type="entry name" value="NA(+)/H(+) ANTIPORTER SUBUNIT"/>
    <property type="match status" value="1"/>
</dbReference>
<evidence type="ECO:0000259" key="14">
    <source>
        <dbReference type="Pfam" id="PF04039"/>
    </source>
</evidence>
<dbReference type="InterPro" id="IPR001750">
    <property type="entry name" value="ND/Mrp_TM"/>
</dbReference>
<feature type="region of interest" description="Disordered" evidence="10">
    <location>
        <begin position="1020"/>
        <end position="1068"/>
    </location>
</feature>
<feature type="transmembrane region" description="Helical" evidence="11">
    <location>
        <begin position="654"/>
        <end position="674"/>
    </location>
</feature>
<feature type="domain" description="Na+/H+ antiporter MnhB subunit-related protein" evidence="14">
    <location>
        <begin position="883"/>
        <end position="1006"/>
    </location>
</feature>
<feature type="compositionally biased region" description="Low complexity" evidence="10">
    <location>
        <begin position="1039"/>
        <end position="1055"/>
    </location>
</feature>